<dbReference type="Proteomes" id="UP000030960">
    <property type="component" value="Unassembled WGS sequence"/>
</dbReference>
<dbReference type="STRING" id="561184.SAMN05216376_109111"/>
<proteinExistence type="predicted"/>
<comment type="caution">
    <text evidence="1">The sequence shown here is derived from an EMBL/GenBank/DDBJ whole genome shotgun (WGS) entry which is preliminary data.</text>
</comment>
<name>A0A0B3RWL5_9RHOB</name>
<dbReference type="InterPro" id="IPR023157">
    <property type="entry name" value="AGR-C-984p-like_sf"/>
</dbReference>
<dbReference type="Gene3D" id="1.10.3700.10">
    <property type="entry name" value="AGR C 984p-like"/>
    <property type="match status" value="2"/>
</dbReference>
<accession>A0A0B3RWL5</accession>
<dbReference type="AlphaFoldDB" id="A0A0B3RWL5"/>
<gene>
    <name evidence="1" type="ORF">OA50_02952</name>
</gene>
<evidence type="ECO:0000313" key="1">
    <source>
        <dbReference type="EMBL" id="KHQ52477.1"/>
    </source>
</evidence>
<sequence>MSFQPIVVGSGFTAWQFLKATQETQRANFDKSPTLARDAEYFASRIGEITSAEEFVSDRRIMRVALSAFGLEDKIDSKFLIQKVLEEGTENEDALANRLSDGRFVALANAFSFEKVLEPKTREPGFADPIADRYRETVLANMEAGLAETGDTDTPYGESVRQQVLLNIETETQFFRDNIGAVTSAEGMIKNPRLFTYALVAFDLGEKAGSPKLMQRVLEQGTDDARDLANVLGDSRYVELAKAFEFDRDPVSATQRDGFADEIVSDFYLHEFEVAVGDVDESLRTALNFERAIPELAGRESSDNTKWFSVLGTTSLRNVFQAALGLPSGFSQIDVDKQVEVLKDKVSSRYGVKSFSELAEPDIMNRVINTYLLQNQINQTANAGSNQIALTLLSSIPRQSLFG</sequence>
<protein>
    <recommendedName>
        <fullName evidence="3">Flagellar protein</fullName>
    </recommendedName>
</protein>
<evidence type="ECO:0008006" key="3">
    <source>
        <dbReference type="Google" id="ProtNLM"/>
    </source>
</evidence>
<evidence type="ECO:0000313" key="2">
    <source>
        <dbReference type="Proteomes" id="UP000030960"/>
    </source>
</evidence>
<dbReference type="EMBL" id="JSUQ01000011">
    <property type="protein sequence ID" value="KHQ52477.1"/>
    <property type="molecule type" value="Genomic_DNA"/>
</dbReference>
<organism evidence="1 2">
    <name type="scientific">Mameliella alba</name>
    <dbReference type="NCBI Taxonomy" id="561184"/>
    <lineage>
        <taxon>Bacteria</taxon>
        <taxon>Pseudomonadati</taxon>
        <taxon>Pseudomonadota</taxon>
        <taxon>Alphaproteobacteria</taxon>
        <taxon>Rhodobacterales</taxon>
        <taxon>Roseobacteraceae</taxon>
        <taxon>Mameliella</taxon>
    </lineage>
</organism>
<dbReference type="Pfam" id="PF06748">
    <property type="entry name" value="DUF1217"/>
    <property type="match status" value="2"/>
</dbReference>
<dbReference type="SUPFAM" id="SSF158837">
    <property type="entry name" value="AGR C 984p-like"/>
    <property type="match status" value="2"/>
</dbReference>
<dbReference type="InterPro" id="IPR010626">
    <property type="entry name" value="DUF1217"/>
</dbReference>
<reference evidence="1 2" key="1">
    <citation type="submission" date="2014-10" db="EMBL/GenBank/DDBJ databases">
        <title>Genome sequence of Ponticoccus sp. strain UMTAT08 isolated from clonal culture of toxic dinoflagellate Alexandrium tamiyavanichii.</title>
        <authorList>
            <person name="Gan H.Y."/>
            <person name="Muhd D.-D."/>
            <person name="Mohd Noor M.E."/>
            <person name="Yeong Y.S."/>
            <person name="Usup G."/>
        </authorList>
    </citation>
    <scope>NUCLEOTIDE SEQUENCE [LARGE SCALE GENOMIC DNA]</scope>
    <source>
        <strain evidence="1 2">UMTAT08</strain>
    </source>
</reference>
<dbReference type="RefSeq" id="WP_043142929.1">
    <property type="nucleotide sequence ID" value="NZ_JSUQ01000011.1"/>
</dbReference>
<keyword evidence="2" id="KW-1185">Reference proteome</keyword>